<dbReference type="Proteomes" id="UP000295210">
    <property type="component" value="Unassembled WGS sequence"/>
</dbReference>
<accession>A0A4R1LAJ2</accession>
<comment type="caution">
    <text evidence="1">The sequence shown here is derived from an EMBL/GenBank/DDBJ whole genome shotgun (WGS) entry which is preliminary data.</text>
</comment>
<protein>
    <submittedName>
        <fullName evidence="1">Sugar-phosphatase</fullName>
    </submittedName>
</protein>
<dbReference type="NCBIfam" id="TIGR01509">
    <property type="entry name" value="HAD-SF-IA-v3"/>
    <property type="match status" value="1"/>
</dbReference>
<dbReference type="SFLD" id="SFLDG01129">
    <property type="entry name" value="C1.5:_HAD__Beta-PGM__Phosphata"/>
    <property type="match status" value="1"/>
</dbReference>
<organism evidence="1 2">
    <name type="scientific">Acidipila rosea</name>
    <dbReference type="NCBI Taxonomy" id="768535"/>
    <lineage>
        <taxon>Bacteria</taxon>
        <taxon>Pseudomonadati</taxon>
        <taxon>Acidobacteriota</taxon>
        <taxon>Terriglobia</taxon>
        <taxon>Terriglobales</taxon>
        <taxon>Acidobacteriaceae</taxon>
        <taxon>Acidipila</taxon>
    </lineage>
</organism>
<name>A0A4R1LAJ2_9BACT</name>
<dbReference type="SFLD" id="SFLDS00003">
    <property type="entry name" value="Haloacid_Dehalogenase"/>
    <property type="match status" value="1"/>
</dbReference>
<gene>
    <name evidence="1" type="ORF">C7378_0318</name>
</gene>
<dbReference type="InterPro" id="IPR006439">
    <property type="entry name" value="HAD-SF_hydro_IA"/>
</dbReference>
<dbReference type="InterPro" id="IPR023214">
    <property type="entry name" value="HAD_sf"/>
</dbReference>
<dbReference type="Gene3D" id="3.40.50.1000">
    <property type="entry name" value="HAD superfamily/HAD-like"/>
    <property type="match status" value="1"/>
</dbReference>
<evidence type="ECO:0000313" key="1">
    <source>
        <dbReference type="EMBL" id="TCK75335.1"/>
    </source>
</evidence>
<dbReference type="Gene3D" id="1.10.150.240">
    <property type="entry name" value="Putative phosphatase, domain 2"/>
    <property type="match status" value="1"/>
</dbReference>
<dbReference type="InterPro" id="IPR051806">
    <property type="entry name" value="HAD-like_SPP"/>
</dbReference>
<dbReference type="InterPro" id="IPR036412">
    <property type="entry name" value="HAD-like_sf"/>
</dbReference>
<sequence length="231" mass="25201">MVSVEDNLQPASTVKLRVAGILFDMDGVLISSLGSVERSWTRWGEMRGVDGGLAIKTAHGMRAIDTIRKLRPDLSDVDELRVIEDLEIEDTEGLELLKGVLPILDALPEKYWTIVTSATERLARARLQVANLPVPARFITADMVTHGKPHPEPYLRGAELLGVRPEDCLVIEDASSGAKAGRAAGCKVLATLFSHSIESLSAADWIVDSLEHMKVQAVDNLVEVEFTPVAR</sequence>
<dbReference type="EMBL" id="SMGK01000001">
    <property type="protein sequence ID" value="TCK75335.1"/>
    <property type="molecule type" value="Genomic_DNA"/>
</dbReference>
<reference evidence="1 2" key="1">
    <citation type="submission" date="2019-03" db="EMBL/GenBank/DDBJ databases">
        <title>Genomic Encyclopedia of Type Strains, Phase IV (KMG-IV): sequencing the most valuable type-strain genomes for metagenomic binning, comparative biology and taxonomic classification.</title>
        <authorList>
            <person name="Goeker M."/>
        </authorList>
    </citation>
    <scope>NUCLEOTIDE SEQUENCE [LARGE SCALE GENOMIC DNA]</scope>
    <source>
        <strain evidence="1 2">DSM 103428</strain>
    </source>
</reference>
<dbReference type="Pfam" id="PF00702">
    <property type="entry name" value="Hydrolase"/>
    <property type="match status" value="1"/>
</dbReference>
<dbReference type="RefSeq" id="WP_243647987.1">
    <property type="nucleotide sequence ID" value="NZ_SMGK01000001.1"/>
</dbReference>
<evidence type="ECO:0000313" key="2">
    <source>
        <dbReference type="Proteomes" id="UP000295210"/>
    </source>
</evidence>
<dbReference type="PANTHER" id="PTHR43481">
    <property type="entry name" value="FRUCTOSE-1-PHOSPHATE PHOSPHATASE"/>
    <property type="match status" value="1"/>
</dbReference>
<keyword evidence="2" id="KW-1185">Reference proteome</keyword>
<dbReference type="GO" id="GO:0050308">
    <property type="term" value="F:sugar-phosphatase activity"/>
    <property type="evidence" value="ECO:0007669"/>
    <property type="project" value="TreeGrafter"/>
</dbReference>
<dbReference type="SUPFAM" id="SSF56784">
    <property type="entry name" value="HAD-like"/>
    <property type="match status" value="1"/>
</dbReference>
<dbReference type="AlphaFoldDB" id="A0A4R1LAJ2"/>
<dbReference type="PANTHER" id="PTHR43481:SF4">
    <property type="entry name" value="GLYCEROL-1-PHOSPHATE PHOSPHOHYDROLASE 1-RELATED"/>
    <property type="match status" value="1"/>
</dbReference>
<dbReference type="InterPro" id="IPR023198">
    <property type="entry name" value="PGP-like_dom2"/>
</dbReference>
<proteinExistence type="predicted"/>